<evidence type="ECO:0000313" key="3">
    <source>
        <dbReference type="Proteomes" id="UP000231019"/>
    </source>
</evidence>
<accession>A0A2M7G745</accession>
<sequence>MILPDLRQRSQAQELLDAPELPQAELWRNLEELEIINRWLGGHRVTLQGLQRLIRDRQKTWKIVDIGCGGGDTLKAIAHWGQARGIKLQLTGVDLKPECLAFAQKACQGLEIKWICSDYRAIDSAYDIVLTSLFCHHLETAQLRQFLRWSQQSARHGLLINDLHRHPLAWGGIRLLTQLFSRSYLVKHDAPLSVWRGFERRELETLLAETGWKADLEWCWAFRYRVLGYV</sequence>
<dbReference type="PANTHER" id="PTHR43464">
    <property type="entry name" value="METHYLTRANSFERASE"/>
    <property type="match status" value="1"/>
</dbReference>
<dbReference type="AlphaFoldDB" id="A0A2M7G745"/>
<gene>
    <name evidence="2" type="ORF">COW36_07365</name>
</gene>
<dbReference type="PANTHER" id="PTHR43464:SF23">
    <property type="entry name" value="JUVENILE HORMONE ACID O-METHYLTRANSFERASE"/>
    <property type="match status" value="1"/>
</dbReference>
<keyword evidence="2" id="KW-0489">Methyltransferase</keyword>
<evidence type="ECO:0000313" key="2">
    <source>
        <dbReference type="EMBL" id="PIW17879.1"/>
    </source>
</evidence>
<feature type="domain" description="Methyltransferase" evidence="1">
    <location>
        <begin position="63"/>
        <end position="149"/>
    </location>
</feature>
<keyword evidence="2" id="KW-0808">Transferase</keyword>
<comment type="caution">
    <text evidence="2">The sequence shown here is derived from an EMBL/GenBank/DDBJ whole genome shotgun (WGS) entry which is preliminary data.</text>
</comment>
<organism evidence="2 3">
    <name type="scientific">bacterium (Candidatus Blackallbacteria) CG17_big_fil_post_rev_8_21_14_2_50_48_46</name>
    <dbReference type="NCBI Taxonomy" id="2014261"/>
    <lineage>
        <taxon>Bacteria</taxon>
        <taxon>Candidatus Blackallbacteria</taxon>
    </lineage>
</organism>
<reference evidence="2 3" key="1">
    <citation type="submission" date="2017-09" db="EMBL/GenBank/DDBJ databases">
        <title>Depth-based differentiation of microbial function through sediment-hosted aquifers and enrichment of novel symbionts in the deep terrestrial subsurface.</title>
        <authorList>
            <person name="Probst A.J."/>
            <person name="Ladd B."/>
            <person name="Jarett J.K."/>
            <person name="Geller-Mcgrath D.E."/>
            <person name="Sieber C.M."/>
            <person name="Emerson J.B."/>
            <person name="Anantharaman K."/>
            <person name="Thomas B.C."/>
            <person name="Malmstrom R."/>
            <person name="Stieglmeier M."/>
            <person name="Klingl A."/>
            <person name="Woyke T."/>
            <person name="Ryan C.M."/>
            <person name="Banfield J.F."/>
        </authorList>
    </citation>
    <scope>NUCLEOTIDE SEQUENCE [LARGE SCALE GENOMIC DNA]</scope>
    <source>
        <strain evidence="2">CG17_big_fil_post_rev_8_21_14_2_50_48_46</strain>
    </source>
</reference>
<dbReference type="Proteomes" id="UP000231019">
    <property type="component" value="Unassembled WGS sequence"/>
</dbReference>
<proteinExistence type="predicted"/>
<dbReference type="Gene3D" id="3.40.50.150">
    <property type="entry name" value="Vaccinia Virus protein VP39"/>
    <property type="match status" value="1"/>
</dbReference>
<dbReference type="GO" id="GO:0032259">
    <property type="term" value="P:methylation"/>
    <property type="evidence" value="ECO:0007669"/>
    <property type="project" value="UniProtKB-KW"/>
</dbReference>
<dbReference type="InterPro" id="IPR041698">
    <property type="entry name" value="Methyltransf_25"/>
</dbReference>
<dbReference type="CDD" id="cd02440">
    <property type="entry name" value="AdoMet_MTases"/>
    <property type="match status" value="1"/>
</dbReference>
<name>A0A2M7G745_9BACT</name>
<dbReference type="SUPFAM" id="SSF53335">
    <property type="entry name" value="S-adenosyl-L-methionine-dependent methyltransferases"/>
    <property type="match status" value="1"/>
</dbReference>
<dbReference type="Pfam" id="PF13649">
    <property type="entry name" value="Methyltransf_25"/>
    <property type="match status" value="1"/>
</dbReference>
<dbReference type="InterPro" id="IPR029063">
    <property type="entry name" value="SAM-dependent_MTases_sf"/>
</dbReference>
<protein>
    <submittedName>
        <fullName evidence="2">SAM-dependent methyltransferase</fullName>
    </submittedName>
</protein>
<evidence type="ECO:0000259" key="1">
    <source>
        <dbReference type="Pfam" id="PF13649"/>
    </source>
</evidence>
<dbReference type="EMBL" id="PFFQ01000019">
    <property type="protein sequence ID" value="PIW17879.1"/>
    <property type="molecule type" value="Genomic_DNA"/>
</dbReference>
<dbReference type="GO" id="GO:0010420">
    <property type="term" value="F:polyprenyldihydroxybenzoate methyltransferase activity"/>
    <property type="evidence" value="ECO:0007669"/>
    <property type="project" value="TreeGrafter"/>
</dbReference>